<dbReference type="Pfam" id="PF24092">
    <property type="entry name" value="DUF7373_C"/>
    <property type="match status" value="1"/>
</dbReference>
<dbReference type="Pfam" id="PF24088">
    <property type="entry name" value="DUF7373"/>
    <property type="match status" value="1"/>
</dbReference>
<proteinExistence type="predicted"/>
<evidence type="ECO:0000313" key="4">
    <source>
        <dbReference type="EMBL" id="MVU81886.1"/>
    </source>
</evidence>
<keyword evidence="5" id="KW-1185">Reference proteome</keyword>
<feature type="chain" id="PRO_5038777182" evidence="1">
    <location>
        <begin position="21"/>
        <end position="394"/>
    </location>
</feature>
<dbReference type="AlphaFoldDB" id="A0A7K1V5L7"/>
<evidence type="ECO:0000259" key="2">
    <source>
        <dbReference type="Pfam" id="PF24088"/>
    </source>
</evidence>
<evidence type="ECO:0000256" key="1">
    <source>
        <dbReference type="SAM" id="SignalP"/>
    </source>
</evidence>
<comment type="caution">
    <text evidence="4">The sequence shown here is derived from an EMBL/GenBank/DDBJ whole genome shotgun (WGS) entry which is preliminary data.</text>
</comment>
<dbReference type="RefSeq" id="WP_157391464.1">
    <property type="nucleotide sequence ID" value="NZ_WRPP01000007.1"/>
</dbReference>
<feature type="domain" description="DUF7373" evidence="3">
    <location>
        <begin position="255"/>
        <end position="393"/>
    </location>
</feature>
<accession>A0A7K1V5L7</accession>
<dbReference type="InterPro" id="IPR056463">
    <property type="entry name" value="DUF7373_C"/>
</dbReference>
<feature type="signal peptide" evidence="1">
    <location>
        <begin position="1"/>
        <end position="20"/>
    </location>
</feature>
<gene>
    <name evidence="4" type="ORF">GPX89_32195</name>
</gene>
<sequence>MGRPARVVTVISCLALTALSAGCGRSGTAVPGEMDVRGLDTGSYPVSRYAYDDNNGGKGNTLEGIRMTAAVAPTVRIDPSLKVGRGGEPLTSVDDVVNQSHLAAVSRTVLNNRGFVAGFAASGSDREDIGNNPDPAGTTITTRVLRFPSADNAKLAARELEDADFNVALNVNKKLTLPDYPDAYAHWRPGVANVGITMARKDFVVSLFIIRPRADQQDLLTWAKKSLDAEIPVLDAFAETPSDRIAQLPVDPDRLLARTLVADRAGKGVDPDNFAVYPGIWLVLPAEDMGIFTKLVADHGVDEMSVADANFVIRLRDGSTGGDFVNSMISNLRETPAAAPDKVPDVKCVHRTSNQAPNRCYVRYKRYVGVVSGTSDAEVQNKAVAQYALLANSL</sequence>
<protein>
    <submittedName>
        <fullName evidence="4">Uncharacterized protein</fullName>
    </submittedName>
</protein>
<dbReference type="InterPro" id="IPR055797">
    <property type="entry name" value="DUF7373"/>
</dbReference>
<evidence type="ECO:0000313" key="5">
    <source>
        <dbReference type="Proteomes" id="UP000466794"/>
    </source>
</evidence>
<dbReference type="EMBL" id="WRPP01000007">
    <property type="protein sequence ID" value="MVU81886.1"/>
    <property type="molecule type" value="Genomic_DNA"/>
</dbReference>
<feature type="domain" description="DUF7373" evidence="2">
    <location>
        <begin position="53"/>
        <end position="250"/>
    </location>
</feature>
<keyword evidence="1" id="KW-0732">Signal</keyword>
<reference evidence="4 5" key="1">
    <citation type="submission" date="2019-12" db="EMBL/GenBank/DDBJ databases">
        <title>Nocardia sp. nov. ET3-3 isolated from soil.</title>
        <authorList>
            <person name="Kanchanasin P."/>
            <person name="Tanasupawat S."/>
            <person name="Yuki M."/>
            <person name="Kudo T."/>
        </authorList>
    </citation>
    <scope>NUCLEOTIDE SEQUENCE [LARGE SCALE GENOMIC DNA]</scope>
    <source>
        <strain evidence="4 5">ET3-3</strain>
    </source>
</reference>
<dbReference type="Proteomes" id="UP000466794">
    <property type="component" value="Unassembled WGS sequence"/>
</dbReference>
<dbReference type="PROSITE" id="PS51257">
    <property type="entry name" value="PROKAR_LIPOPROTEIN"/>
    <property type="match status" value="1"/>
</dbReference>
<name>A0A7K1V5L7_9NOCA</name>
<organism evidence="4 5">
    <name type="scientific">Nocardia terrae</name>
    <dbReference type="NCBI Taxonomy" id="2675851"/>
    <lineage>
        <taxon>Bacteria</taxon>
        <taxon>Bacillati</taxon>
        <taxon>Actinomycetota</taxon>
        <taxon>Actinomycetes</taxon>
        <taxon>Mycobacteriales</taxon>
        <taxon>Nocardiaceae</taxon>
        <taxon>Nocardia</taxon>
    </lineage>
</organism>
<evidence type="ECO:0000259" key="3">
    <source>
        <dbReference type="Pfam" id="PF24092"/>
    </source>
</evidence>